<name>A0A0S2KBB5_9GAMM</name>
<dbReference type="Proteomes" id="UP000065641">
    <property type="component" value="Chromosome"/>
</dbReference>
<accession>A0A0S2KBB5</accession>
<protein>
    <submittedName>
        <fullName evidence="2">Uncharacterized protein</fullName>
    </submittedName>
</protein>
<dbReference type="STRING" id="1249552.PS2015_958"/>
<organism evidence="2 3">
    <name type="scientific">Pseudohongiella spirulinae</name>
    <dbReference type="NCBI Taxonomy" id="1249552"/>
    <lineage>
        <taxon>Bacteria</taxon>
        <taxon>Pseudomonadati</taxon>
        <taxon>Pseudomonadota</taxon>
        <taxon>Gammaproteobacteria</taxon>
        <taxon>Pseudomonadales</taxon>
        <taxon>Pseudohongiellaceae</taxon>
        <taxon>Pseudohongiella</taxon>
    </lineage>
</organism>
<keyword evidence="1" id="KW-0472">Membrane</keyword>
<proteinExistence type="predicted"/>
<dbReference type="EMBL" id="CP013189">
    <property type="protein sequence ID" value="ALO45628.1"/>
    <property type="molecule type" value="Genomic_DNA"/>
</dbReference>
<dbReference type="AlphaFoldDB" id="A0A0S2KBB5"/>
<gene>
    <name evidence="2" type="ORF">PS2015_958</name>
</gene>
<evidence type="ECO:0000313" key="2">
    <source>
        <dbReference type="EMBL" id="ALO45628.1"/>
    </source>
</evidence>
<dbReference type="KEGG" id="pspi:PS2015_958"/>
<evidence type="ECO:0000313" key="3">
    <source>
        <dbReference type="Proteomes" id="UP000065641"/>
    </source>
</evidence>
<dbReference type="RefSeq" id="WP_058021148.1">
    <property type="nucleotide sequence ID" value="NZ_CP013189.1"/>
</dbReference>
<feature type="transmembrane region" description="Helical" evidence="1">
    <location>
        <begin position="81"/>
        <end position="102"/>
    </location>
</feature>
<sequence>MTDTDDLDVALKQLLRPEGSAADEQFVPLVLGRIQRQQRRQSILIACLALCSIALLLAPAFKLSQLYAPFAIQWQSLTFHLSPALISSTLLALAVGVCALLLQRLFHYYN</sequence>
<keyword evidence="1" id="KW-0812">Transmembrane</keyword>
<keyword evidence="3" id="KW-1185">Reference proteome</keyword>
<reference evidence="2 3" key="1">
    <citation type="submission" date="2015-11" db="EMBL/GenBank/DDBJ databases">
        <authorList>
            <person name="Zhang Y."/>
            <person name="Guo Z."/>
        </authorList>
    </citation>
    <scope>NUCLEOTIDE SEQUENCE [LARGE SCALE GENOMIC DNA]</scope>
    <source>
        <strain evidence="2 3">KCTC 32221</strain>
    </source>
</reference>
<feature type="transmembrane region" description="Helical" evidence="1">
    <location>
        <begin position="43"/>
        <end position="61"/>
    </location>
</feature>
<evidence type="ECO:0000256" key="1">
    <source>
        <dbReference type="SAM" id="Phobius"/>
    </source>
</evidence>
<keyword evidence="1" id="KW-1133">Transmembrane helix</keyword>